<comment type="caution">
    <text evidence="2">The sequence shown here is derived from an EMBL/GenBank/DDBJ whole genome shotgun (WGS) entry which is preliminary data.</text>
</comment>
<gene>
    <name evidence="2" type="ORF">ILUMI_10909</name>
</gene>
<feature type="compositionally biased region" description="Low complexity" evidence="1">
    <location>
        <begin position="21"/>
        <end position="31"/>
    </location>
</feature>
<reference evidence="2" key="1">
    <citation type="submission" date="2019-08" db="EMBL/GenBank/DDBJ databases">
        <title>The genome of the North American firefly Photinus pyralis.</title>
        <authorList>
            <consortium name="Photinus pyralis genome working group"/>
            <person name="Fallon T.R."/>
            <person name="Sander Lower S.E."/>
            <person name="Weng J.-K."/>
        </authorList>
    </citation>
    <scope>NUCLEOTIDE SEQUENCE</scope>
    <source>
        <strain evidence="2">TRF0915ILg1</strain>
        <tissue evidence="2">Whole body</tissue>
    </source>
</reference>
<protein>
    <submittedName>
        <fullName evidence="2">Uncharacterized protein</fullName>
    </submittedName>
</protein>
<dbReference type="AlphaFoldDB" id="A0A8K0G882"/>
<evidence type="ECO:0000256" key="1">
    <source>
        <dbReference type="SAM" id="MobiDB-lite"/>
    </source>
</evidence>
<feature type="region of interest" description="Disordered" evidence="1">
    <location>
        <begin position="1"/>
        <end position="137"/>
    </location>
</feature>
<name>A0A8K0G882_IGNLU</name>
<feature type="compositionally biased region" description="Polar residues" evidence="1">
    <location>
        <begin position="103"/>
        <end position="121"/>
    </location>
</feature>
<accession>A0A8K0G882</accession>
<dbReference type="EMBL" id="VTPC01006081">
    <property type="protein sequence ID" value="KAF2895260.1"/>
    <property type="molecule type" value="Genomic_DNA"/>
</dbReference>
<organism evidence="2 3">
    <name type="scientific">Ignelater luminosus</name>
    <name type="common">Cucubano</name>
    <name type="synonym">Pyrophorus luminosus</name>
    <dbReference type="NCBI Taxonomy" id="2038154"/>
    <lineage>
        <taxon>Eukaryota</taxon>
        <taxon>Metazoa</taxon>
        <taxon>Ecdysozoa</taxon>
        <taxon>Arthropoda</taxon>
        <taxon>Hexapoda</taxon>
        <taxon>Insecta</taxon>
        <taxon>Pterygota</taxon>
        <taxon>Neoptera</taxon>
        <taxon>Endopterygota</taxon>
        <taxon>Coleoptera</taxon>
        <taxon>Polyphaga</taxon>
        <taxon>Elateriformia</taxon>
        <taxon>Elateroidea</taxon>
        <taxon>Elateridae</taxon>
        <taxon>Agrypninae</taxon>
        <taxon>Pyrophorini</taxon>
        <taxon>Ignelater</taxon>
    </lineage>
</organism>
<evidence type="ECO:0000313" key="2">
    <source>
        <dbReference type="EMBL" id="KAF2895260.1"/>
    </source>
</evidence>
<sequence length="187" mass="19624">MEELEDFQRALTMARPPEDLSTPTTSTTATTVEAKKPSKNLSSPADAAAHSTSDVASVGADATATGQSRRASIERETTPPASPAPSYSEVLQRPGSACRAPRSSRTPARTKMTPTATTPGDRSTPMPSRRRPPVRDTSSLNWLNFLGGLDFAELARAIRALGKNCEAAGLADVLAAAGTFIQDIIAT</sequence>
<keyword evidence="3" id="KW-1185">Reference proteome</keyword>
<dbReference type="Proteomes" id="UP000801492">
    <property type="component" value="Unassembled WGS sequence"/>
</dbReference>
<evidence type="ECO:0000313" key="3">
    <source>
        <dbReference type="Proteomes" id="UP000801492"/>
    </source>
</evidence>
<proteinExistence type="predicted"/>